<accession>A0A9X0CG19</accession>
<comment type="caution">
    <text evidence="1">The sequence shown here is derived from an EMBL/GenBank/DDBJ whole genome shotgun (WGS) entry which is preliminary data.</text>
</comment>
<sequence length="179" mass="20022">MDLNKLVSLESLILDRNTELHLLPATLLKMEDLKMIGLSCSFEKLPRLHQKDSCSLQQVLDLRHVLEKKGGSIPPLLELCLRAVRPFVQSLSDEDLSSLVLPSHLTNLLSTPTGHCFICCSSYFTAAFLLKESADIALRVVKPSSETLQRLRDIACSFVFCCCSRSCLDEVCRLRDSPD</sequence>
<dbReference type="EMBL" id="MU827779">
    <property type="protein sequence ID" value="KAJ7339622.1"/>
    <property type="molecule type" value="Genomic_DNA"/>
</dbReference>
<protein>
    <submittedName>
        <fullName evidence="1">Leucine-rich repeat-containing protein 28</fullName>
    </submittedName>
</protein>
<organism evidence="1 2">
    <name type="scientific">Desmophyllum pertusum</name>
    <dbReference type="NCBI Taxonomy" id="174260"/>
    <lineage>
        <taxon>Eukaryota</taxon>
        <taxon>Metazoa</taxon>
        <taxon>Cnidaria</taxon>
        <taxon>Anthozoa</taxon>
        <taxon>Hexacorallia</taxon>
        <taxon>Scleractinia</taxon>
        <taxon>Caryophylliina</taxon>
        <taxon>Caryophylliidae</taxon>
        <taxon>Desmophyllum</taxon>
    </lineage>
</organism>
<dbReference type="OrthoDB" id="2021138at2759"/>
<name>A0A9X0CG19_9CNID</name>
<reference evidence="1" key="1">
    <citation type="submission" date="2023-01" db="EMBL/GenBank/DDBJ databases">
        <title>Genome assembly of the deep-sea coral Lophelia pertusa.</title>
        <authorList>
            <person name="Herrera S."/>
            <person name="Cordes E."/>
        </authorList>
    </citation>
    <scope>NUCLEOTIDE SEQUENCE</scope>
    <source>
        <strain evidence="1">USNM1676648</strain>
        <tissue evidence="1">Polyp</tissue>
    </source>
</reference>
<evidence type="ECO:0000313" key="1">
    <source>
        <dbReference type="EMBL" id="KAJ7339622.1"/>
    </source>
</evidence>
<gene>
    <name evidence="1" type="primary">LRRC28</name>
    <name evidence="1" type="ORF">OS493_006027</name>
</gene>
<keyword evidence="2" id="KW-1185">Reference proteome</keyword>
<dbReference type="AlphaFoldDB" id="A0A9X0CG19"/>
<dbReference type="Proteomes" id="UP001163046">
    <property type="component" value="Unassembled WGS sequence"/>
</dbReference>
<evidence type="ECO:0000313" key="2">
    <source>
        <dbReference type="Proteomes" id="UP001163046"/>
    </source>
</evidence>
<proteinExistence type="predicted"/>